<evidence type="ECO:0000259" key="6">
    <source>
        <dbReference type="Pfam" id="PF02016"/>
    </source>
</evidence>
<evidence type="ECO:0000256" key="1">
    <source>
        <dbReference type="ARBA" id="ARBA00010233"/>
    </source>
</evidence>
<comment type="similarity">
    <text evidence="1">Belongs to the peptidase S66 family.</text>
</comment>
<protein>
    <submittedName>
        <fullName evidence="8">Peptidase U61</fullName>
        <ecNumber evidence="8">3.4.17.13</ecNumber>
    </submittedName>
</protein>
<dbReference type="Gene3D" id="3.40.50.10740">
    <property type="entry name" value="Class I glutamine amidotransferase-like"/>
    <property type="match status" value="1"/>
</dbReference>
<keyword evidence="2 8" id="KW-0121">Carboxypeptidase</keyword>
<evidence type="ECO:0000313" key="9">
    <source>
        <dbReference type="Proteomes" id="UP000254424"/>
    </source>
</evidence>
<dbReference type="InterPro" id="IPR029062">
    <property type="entry name" value="Class_I_gatase-like"/>
</dbReference>
<dbReference type="GO" id="GO:0006508">
    <property type="term" value="P:proteolysis"/>
    <property type="evidence" value="ECO:0007669"/>
    <property type="project" value="UniProtKB-KW"/>
</dbReference>
<reference evidence="8 9" key="1">
    <citation type="submission" date="2018-06" db="EMBL/GenBank/DDBJ databases">
        <authorList>
            <consortium name="Pathogen Informatics"/>
            <person name="Doyle S."/>
        </authorList>
    </citation>
    <scope>NUCLEOTIDE SEQUENCE [LARGE SCALE GENOMIC DNA]</scope>
    <source>
        <strain evidence="8 9">NCTC11155</strain>
    </source>
</reference>
<dbReference type="EC" id="3.4.17.13" evidence="8"/>
<dbReference type="Proteomes" id="UP000254424">
    <property type="component" value="Unassembled WGS sequence"/>
</dbReference>
<feature type="domain" description="LD-carboxypeptidase N-terminal" evidence="6">
    <location>
        <begin position="92"/>
        <end position="207"/>
    </location>
</feature>
<dbReference type="InterPro" id="IPR003507">
    <property type="entry name" value="S66_fam"/>
</dbReference>
<gene>
    <name evidence="8" type="ORF">NCTC11155_02335</name>
</gene>
<dbReference type="InterPro" id="IPR040449">
    <property type="entry name" value="Peptidase_S66_N"/>
</dbReference>
<evidence type="ECO:0000256" key="2">
    <source>
        <dbReference type="ARBA" id="ARBA00022645"/>
    </source>
</evidence>
<keyword evidence="5" id="KW-0720">Serine protease</keyword>
<dbReference type="GO" id="GO:0106415">
    <property type="term" value="F:muramoyltetrapeptide carboxypeptidase activity"/>
    <property type="evidence" value="ECO:0007669"/>
    <property type="project" value="UniProtKB-EC"/>
</dbReference>
<dbReference type="Pfam" id="PF02016">
    <property type="entry name" value="Peptidase_S66"/>
    <property type="match status" value="1"/>
</dbReference>
<dbReference type="SUPFAM" id="SSF141986">
    <property type="entry name" value="LD-carboxypeptidase A C-terminal domain-like"/>
    <property type="match status" value="1"/>
</dbReference>
<evidence type="ECO:0000256" key="5">
    <source>
        <dbReference type="ARBA" id="ARBA00022825"/>
    </source>
</evidence>
<dbReference type="SUPFAM" id="SSF52317">
    <property type="entry name" value="Class I glutamine amidotransferase-like"/>
    <property type="match status" value="1"/>
</dbReference>
<dbReference type="InterPro" id="IPR040921">
    <property type="entry name" value="Peptidase_S66C"/>
</dbReference>
<dbReference type="STRING" id="483216.BACEGG_03014"/>
<keyword evidence="4 8" id="KW-0378">Hydrolase</keyword>
<dbReference type="PANTHER" id="PTHR30237:SF2">
    <property type="entry name" value="MUREIN TETRAPEPTIDE CARBOXYPEPTIDASE"/>
    <property type="match status" value="1"/>
</dbReference>
<evidence type="ECO:0000259" key="7">
    <source>
        <dbReference type="Pfam" id="PF17676"/>
    </source>
</evidence>
<dbReference type="CDD" id="cd07025">
    <property type="entry name" value="Peptidase_S66"/>
    <property type="match status" value="1"/>
</dbReference>
<evidence type="ECO:0000313" key="8">
    <source>
        <dbReference type="EMBL" id="SUV42949.1"/>
    </source>
</evidence>
<dbReference type="EMBL" id="UFSX01000002">
    <property type="protein sequence ID" value="SUV42949.1"/>
    <property type="molecule type" value="Genomic_DNA"/>
</dbReference>
<dbReference type="AlphaFoldDB" id="A0A380Z7D0"/>
<proteinExistence type="inferred from homology"/>
<accession>A0A380Z7D0</accession>
<dbReference type="InterPro" id="IPR027478">
    <property type="entry name" value="LdcA_N"/>
</dbReference>
<keyword evidence="3" id="KW-0645">Protease</keyword>
<organism evidence="8 9">
    <name type="scientific">Bacteroides eggerthii</name>
    <dbReference type="NCBI Taxonomy" id="28111"/>
    <lineage>
        <taxon>Bacteria</taxon>
        <taxon>Pseudomonadati</taxon>
        <taxon>Bacteroidota</taxon>
        <taxon>Bacteroidia</taxon>
        <taxon>Bacteroidales</taxon>
        <taxon>Bacteroidaceae</taxon>
        <taxon>Bacteroides</taxon>
    </lineage>
</organism>
<dbReference type="InterPro" id="IPR027461">
    <property type="entry name" value="Carboxypeptidase_A_C_sf"/>
</dbReference>
<sequence length="388" mass="43450">MFNIILTESRQKSSVSFETKEHKDINHADRYRLCNTTDICSFVLMPEYDIKEKNSVKHCVLCGELCTFAINTEIYNMNSLIFPPYVHEGDRVIILSPSSKIDKSFLKGAKKRLKSWGLEVVIAKHAGSAHGTYAGSIQQRLKDLQEAMDDEKAKIILCSRGGYGAVHLAGKLDFTKFRQHPKWLIGFSDITALHNVFQHNGFASLHAPMARHLTVEPEDDFCTLALKDILFGNKLQEEIAFGYTCPAHKLNHKGEGTGILRGGNISVFYGLRGTPYDIPAEGTILFIEDIGERPHAVERMMYNLKLGGILEKLSGLIIGQFTEYEENMSLGKDLYGALADLVKEYDYPICFGFPVGHVTMNVPMINGAQVTLEVGKKEVKLSFNTHKE</sequence>
<dbReference type="Gene3D" id="3.50.30.60">
    <property type="entry name" value="LD-carboxypeptidase A C-terminal domain-like"/>
    <property type="match status" value="1"/>
</dbReference>
<dbReference type="PANTHER" id="PTHR30237">
    <property type="entry name" value="MURAMOYLTETRAPEPTIDE CARBOXYPEPTIDASE"/>
    <property type="match status" value="1"/>
</dbReference>
<name>A0A380Z7D0_9BACE</name>
<evidence type="ECO:0000256" key="4">
    <source>
        <dbReference type="ARBA" id="ARBA00022801"/>
    </source>
</evidence>
<evidence type="ECO:0000256" key="3">
    <source>
        <dbReference type="ARBA" id="ARBA00022670"/>
    </source>
</evidence>
<feature type="domain" description="LD-carboxypeptidase C-terminal" evidence="7">
    <location>
        <begin position="257"/>
        <end position="372"/>
    </location>
</feature>
<dbReference type="Pfam" id="PF17676">
    <property type="entry name" value="Peptidase_S66C"/>
    <property type="match status" value="1"/>
</dbReference>
<dbReference type="GO" id="GO:0008236">
    <property type="term" value="F:serine-type peptidase activity"/>
    <property type="evidence" value="ECO:0007669"/>
    <property type="project" value="UniProtKB-KW"/>
</dbReference>